<dbReference type="RefSeq" id="WP_172434860.1">
    <property type="nucleotide sequence ID" value="NZ_AP022642.1"/>
</dbReference>
<name>A0A679GIL4_9GAMM</name>
<dbReference type="KEGG" id="poj:PtoMrB4_52380"/>
<dbReference type="EMBL" id="AP022642">
    <property type="protein sequence ID" value="BCA31261.1"/>
    <property type="molecule type" value="Genomic_DNA"/>
</dbReference>
<reference evidence="1 2" key="1">
    <citation type="journal article" date="2020" name="Microbiol. Resour. Announc.">
        <title>Complete genome sequence of Pseudomonas otitidis strain MrB4, isolated from Lake Biwa in Japan.</title>
        <authorList>
            <person name="Miyazaki K."/>
            <person name="Hase E."/>
            <person name="Maruya T."/>
        </authorList>
    </citation>
    <scope>NUCLEOTIDE SEQUENCE [LARGE SCALE GENOMIC DNA]</scope>
    <source>
        <strain evidence="1 2">MrB4</strain>
    </source>
</reference>
<gene>
    <name evidence="1" type="ORF">PtoMrB4_52380</name>
</gene>
<organism evidence="1 2">
    <name type="scientific">Metapseudomonas otitidis</name>
    <dbReference type="NCBI Taxonomy" id="319939"/>
    <lineage>
        <taxon>Bacteria</taxon>
        <taxon>Pseudomonadati</taxon>
        <taxon>Pseudomonadota</taxon>
        <taxon>Gammaproteobacteria</taxon>
        <taxon>Pseudomonadales</taxon>
        <taxon>Pseudomonadaceae</taxon>
        <taxon>Metapseudomonas</taxon>
    </lineage>
</organism>
<protein>
    <submittedName>
        <fullName evidence="1">Uncharacterized protein</fullName>
    </submittedName>
</protein>
<evidence type="ECO:0000313" key="2">
    <source>
        <dbReference type="Proteomes" id="UP000501237"/>
    </source>
</evidence>
<dbReference type="GeneID" id="57400466"/>
<dbReference type="Proteomes" id="UP000501237">
    <property type="component" value="Chromosome"/>
</dbReference>
<sequence>MARRFKPSYEWAVKLSEKAAQEQQISSSFVGHWEAVLKSLDAEFDTISEAMKERVSHVFEAALHCGTFHQFEPSYPDDETKVGDYLYGRKKVRRWCYHDAVPQRFHQLADIPDSAFQARYSVSARLELIKRLNEVKSTEVSDRAFFATGIASWEKERRIADLEHQIAVNWTICRLLEKGGVDGVRRDYQGLFERHRRASSNLAAAKARLAAEKDARRLLAGQGKKK</sequence>
<dbReference type="AlphaFoldDB" id="A0A679GIL4"/>
<evidence type="ECO:0000313" key="1">
    <source>
        <dbReference type="EMBL" id="BCA31261.1"/>
    </source>
</evidence>
<accession>A0A679GIL4</accession>
<proteinExistence type="predicted"/>